<evidence type="ECO:0000313" key="1">
    <source>
        <dbReference type="EMBL" id="QND73562.1"/>
    </source>
</evidence>
<dbReference type="AlphaFoldDB" id="A0A7G6U3I0"/>
<dbReference type="RefSeq" id="WP_089267813.1">
    <property type="nucleotide sequence ID" value="NZ_CP050292.1"/>
</dbReference>
<dbReference type="Proteomes" id="UP000515291">
    <property type="component" value="Chromosome"/>
</dbReference>
<accession>A0A7G6U3I0</accession>
<dbReference type="EMBL" id="CP050292">
    <property type="protein sequence ID" value="QND73562.1"/>
    <property type="molecule type" value="Genomic_DNA"/>
</dbReference>
<sequence length="74" mass="8553">MSTVFEKLIAKYAERGDFERLQGYRDDRLAILKSIQDGTYEKMHLISDTDPVSMVAEIERELACIDAALKKRMQ</sequence>
<protein>
    <submittedName>
        <fullName evidence="1">Uncharacterized protein</fullName>
    </submittedName>
</protein>
<proteinExistence type="predicted"/>
<gene>
    <name evidence="1" type="ORF">HB776_21940</name>
</gene>
<dbReference type="KEGG" id="trb:HB776_21940"/>
<organism evidence="1 2">
    <name type="scientific">Tardiphaga robiniae</name>
    <dbReference type="NCBI Taxonomy" id="943830"/>
    <lineage>
        <taxon>Bacteria</taxon>
        <taxon>Pseudomonadati</taxon>
        <taxon>Pseudomonadota</taxon>
        <taxon>Alphaproteobacteria</taxon>
        <taxon>Hyphomicrobiales</taxon>
        <taxon>Nitrobacteraceae</taxon>
        <taxon>Tardiphaga</taxon>
    </lineage>
</organism>
<evidence type="ECO:0000313" key="2">
    <source>
        <dbReference type="Proteomes" id="UP000515291"/>
    </source>
</evidence>
<reference evidence="2" key="1">
    <citation type="journal article" date="2020" name="Mol. Plant Microbe">
        <title>Rhizobial microsymbionts of the narrowly endemic Oxytropis species growing in Kamchatka are characterized by significant genetic diversity and possess a set of genes that are associated with T3SS and T6SS secretion systems and can affect the development of symbiosis.</title>
        <authorList>
            <person name="Safronova V."/>
            <person name="Guro P."/>
            <person name="Sazanova A."/>
            <person name="Kuznetsova I."/>
            <person name="Belimov A."/>
            <person name="Yakubov V."/>
            <person name="Chirak E."/>
            <person name="Afonin A."/>
            <person name="Gogolev Y."/>
            <person name="Andronov E."/>
            <person name="Tikhonovich I."/>
        </authorList>
    </citation>
    <scope>NUCLEOTIDE SEQUENCE [LARGE SCALE GENOMIC DNA]</scope>
    <source>
        <strain evidence="2">581</strain>
    </source>
</reference>
<name>A0A7G6U3I0_9BRAD</name>